<evidence type="ECO:0000313" key="2">
    <source>
        <dbReference type="Proteomes" id="UP000027822"/>
    </source>
</evidence>
<accession>A0A073K1C4</accession>
<dbReference type="Pfam" id="PF10612">
    <property type="entry name" value="Spore-coat_CotZ"/>
    <property type="match status" value="1"/>
</dbReference>
<proteinExistence type="predicted"/>
<comment type="caution">
    <text evidence="1">The sequence shown here is derived from an EMBL/GenBank/DDBJ whole genome shotgun (WGS) entry which is preliminary data.</text>
</comment>
<dbReference type="OrthoDB" id="1655185at2"/>
<evidence type="ECO:0000313" key="1">
    <source>
        <dbReference type="EMBL" id="KEK20247.1"/>
    </source>
</evidence>
<dbReference type="Proteomes" id="UP000027822">
    <property type="component" value="Unassembled WGS sequence"/>
</dbReference>
<name>A0A073K1C4_9BACI</name>
<sequence length="185" mass="19740">MTCNDNGHSSSNCVCEVVRFINELQDSITDNCLTGCDTPFLGGNCNTPFANTRPFVVFDKSGDLFVPASCYSVPGLSVPLPSPLLRVESADDCCAVLRSLIPDVSCLTPEDIELLAASVNPVLGTANVIDVVSRLLVCQYSNGITRADGASVLQIPLKASQFCITVDLSYYSSIQCLRDAHVRGV</sequence>
<keyword evidence="1" id="KW-0167">Capsid protein</keyword>
<protein>
    <submittedName>
        <fullName evidence="1">Spore coat protein</fullName>
    </submittedName>
</protein>
<organism evidence="1 2">
    <name type="scientific">Bacillus manliponensis</name>
    <dbReference type="NCBI Taxonomy" id="574376"/>
    <lineage>
        <taxon>Bacteria</taxon>
        <taxon>Bacillati</taxon>
        <taxon>Bacillota</taxon>
        <taxon>Bacilli</taxon>
        <taxon>Bacillales</taxon>
        <taxon>Bacillaceae</taxon>
        <taxon>Bacillus</taxon>
        <taxon>Bacillus cereus group</taxon>
    </lineage>
</organism>
<gene>
    <name evidence="1" type="ORF">BAMA_17560</name>
</gene>
<dbReference type="EMBL" id="JOTN01000004">
    <property type="protein sequence ID" value="KEK20247.1"/>
    <property type="molecule type" value="Genomic_DNA"/>
</dbReference>
<reference evidence="1 2" key="1">
    <citation type="submission" date="2014-06" db="EMBL/GenBank/DDBJ databases">
        <title>Draft genome sequence of Bacillus manliponensis JCM 15802 (MCCC 1A00708).</title>
        <authorList>
            <person name="Lai Q."/>
            <person name="Liu Y."/>
            <person name="Shao Z."/>
        </authorList>
    </citation>
    <scope>NUCLEOTIDE SEQUENCE [LARGE SCALE GENOMIC DNA]</scope>
    <source>
        <strain evidence="1 2">JCM 15802</strain>
    </source>
</reference>
<keyword evidence="1" id="KW-0946">Virion</keyword>
<dbReference type="AlphaFoldDB" id="A0A073K1C4"/>
<dbReference type="InterPro" id="IPR019593">
    <property type="entry name" value="Spore_coat_protein_Z/Y"/>
</dbReference>
<dbReference type="RefSeq" id="WP_034637604.1">
    <property type="nucleotide sequence ID" value="NZ_CBCSJC010000003.1"/>
</dbReference>
<keyword evidence="2" id="KW-1185">Reference proteome</keyword>